<proteinExistence type="inferred from homology"/>
<name>A0A452Z9M5_AEGTS</name>
<dbReference type="AlphaFoldDB" id="A0A452Z9M5"/>
<reference evidence="4" key="4">
    <citation type="submission" date="2019-03" db="UniProtKB">
        <authorList>
            <consortium name="EnsemblPlants"/>
        </authorList>
    </citation>
    <scope>IDENTIFICATION</scope>
</reference>
<dbReference type="GO" id="GO:0005874">
    <property type="term" value="C:microtubule"/>
    <property type="evidence" value="ECO:0007669"/>
    <property type="project" value="UniProtKB-KW"/>
</dbReference>
<evidence type="ECO:0008006" key="6">
    <source>
        <dbReference type="Google" id="ProtNLM"/>
    </source>
</evidence>
<dbReference type="EnsemblPlants" id="AET1Gv20680700.9">
    <property type="protein sequence ID" value="AET1Gv20680700.9"/>
    <property type="gene ID" value="AET1Gv20680700"/>
</dbReference>
<dbReference type="PANTHER" id="PTHR21180">
    <property type="entry name" value="ENDONUCLEASE/EXONUCLEASE/PHOSPHATASE FAMILY DOMAIN-CONTAINING PROTEIN 1"/>
    <property type="match status" value="1"/>
</dbReference>
<sequence length="170" mass="19074">SLTPCKEDKSESPLRKALSPIPSNMMTPCNVNCPPSLELKTPIGACHIVEKNPDGTPLDKFNALGSNLKVCMIFSYFVYQQPVLVQDRSLKISYVTQESLIQQYLEFLNVANKEELQQLKGIGEKRAEYILELREDSPRPFQSLSDLGNIGLSTKQIQDILRKTATGIFK</sequence>
<reference evidence="5" key="2">
    <citation type="journal article" date="2017" name="Nat. Plants">
        <title>The Aegilops tauschii genome reveals multiple impacts of transposons.</title>
        <authorList>
            <person name="Zhao G."/>
            <person name="Zou C."/>
            <person name="Li K."/>
            <person name="Wang K."/>
            <person name="Li T."/>
            <person name="Gao L."/>
            <person name="Zhang X."/>
            <person name="Wang H."/>
            <person name="Yang Z."/>
            <person name="Liu X."/>
            <person name="Jiang W."/>
            <person name="Mao L."/>
            <person name="Kong X."/>
            <person name="Jiao Y."/>
            <person name="Jia J."/>
        </authorList>
    </citation>
    <scope>NUCLEOTIDE SEQUENCE [LARGE SCALE GENOMIC DNA]</scope>
    <source>
        <strain evidence="5">cv. AL8/78</strain>
    </source>
</reference>
<dbReference type="InterPro" id="IPR051675">
    <property type="entry name" value="Endo/Exo/Phosphatase_dom_1"/>
</dbReference>
<dbReference type="SUPFAM" id="SSF47781">
    <property type="entry name" value="RuvA domain 2-like"/>
    <property type="match status" value="1"/>
</dbReference>
<reference evidence="5" key="1">
    <citation type="journal article" date="2014" name="Science">
        <title>Ancient hybridizations among the ancestral genomes of bread wheat.</title>
        <authorList>
            <consortium name="International Wheat Genome Sequencing Consortium,"/>
            <person name="Marcussen T."/>
            <person name="Sandve S.R."/>
            <person name="Heier L."/>
            <person name="Spannagl M."/>
            <person name="Pfeifer M."/>
            <person name="Jakobsen K.S."/>
            <person name="Wulff B.B."/>
            <person name="Steuernagel B."/>
            <person name="Mayer K.F."/>
            <person name="Olsen O.A."/>
        </authorList>
    </citation>
    <scope>NUCLEOTIDE SEQUENCE [LARGE SCALE GENOMIC DNA]</scope>
    <source>
        <strain evidence="5">cv. AL8/78</strain>
    </source>
</reference>
<evidence type="ECO:0000256" key="1">
    <source>
        <dbReference type="ARBA" id="ARBA00022701"/>
    </source>
</evidence>
<dbReference type="Pfam" id="PF12836">
    <property type="entry name" value="HHH_3"/>
    <property type="match status" value="1"/>
</dbReference>
<evidence type="ECO:0000313" key="4">
    <source>
        <dbReference type="EnsemblPlants" id="AET1Gv20680700.9"/>
    </source>
</evidence>
<evidence type="ECO:0000256" key="3">
    <source>
        <dbReference type="ARBA" id="ARBA00061615"/>
    </source>
</evidence>
<dbReference type="Gramene" id="AET1Gv20680700.9">
    <property type="protein sequence ID" value="AET1Gv20680700.9"/>
    <property type="gene ID" value="AET1Gv20680700"/>
</dbReference>
<keyword evidence="2" id="KW-0505">Motor protein</keyword>
<keyword evidence="1" id="KW-0493">Microtubule</keyword>
<dbReference type="FunFam" id="1.10.150.280:FF:000003">
    <property type="entry name" value="Kinesin-like protein KIN-10C"/>
    <property type="match status" value="1"/>
</dbReference>
<dbReference type="PANTHER" id="PTHR21180:SF32">
    <property type="entry name" value="ENDONUCLEASE_EXONUCLEASE_PHOSPHATASE FAMILY DOMAIN-CONTAINING PROTEIN 1"/>
    <property type="match status" value="1"/>
</dbReference>
<evidence type="ECO:0000256" key="2">
    <source>
        <dbReference type="ARBA" id="ARBA00023175"/>
    </source>
</evidence>
<dbReference type="Proteomes" id="UP000015105">
    <property type="component" value="Chromosome 1D"/>
</dbReference>
<protein>
    <recommendedName>
        <fullName evidence="6">Kinesin motor domain-containing protein</fullName>
    </recommendedName>
</protein>
<evidence type="ECO:0000313" key="5">
    <source>
        <dbReference type="Proteomes" id="UP000015105"/>
    </source>
</evidence>
<reference evidence="4" key="5">
    <citation type="journal article" date="2021" name="G3 (Bethesda)">
        <title>Aegilops tauschii genome assembly Aet v5.0 features greater sequence contiguity and improved annotation.</title>
        <authorList>
            <person name="Wang L."/>
            <person name="Zhu T."/>
            <person name="Rodriguez J.C."/>
            <person name="Deal K.R."/>
            <person name="Dubcovsky J."/>
            <person name="McGuire P.E."/>
            <person name="Lux T."/>
            <person name="Spannagl M."/>
            <person name="Mayer K.F.X."/>
            <person name="Baldrich P."/>
            <person name="Meyers B.C."/>
            <person name="Huo N."/>
            <person name="Gu Y.Q."/>
            <person name="Zhou H."/>
            <person name="Devos K.M."/>
            <person name="Bennetzen J.L."/>
            <person name="Unver T."/>
            <person name="Budak H."/>
            <person name="Gulick P.J."/>
            <person name="Galiba G."/>
            <person name="Kalapos B."/>
            <person name="Nelson D.R."/>
            <person name="Li P."/>
            <person name="You F.M."/>
            <person name="Luo M.C."/>
            <person name="Dvorak J."/>
        </authorList>
    </citation>
    <scope>NUCLEOTIDE SEQUENCE [LARGE SCALE GENOMIC DNA]</scope>
    <source>
        <strain evidence="4">cv. AL8/78</strain>
    </source>
</reference>
<organism evidence="4 5">
    <name type="scientific">Aegilops tauschii subsp. strangulata</name>
    <name type="common">Goatgrass</name>
    <dbReference type="NCBI Taxonomy" id="200361"/>
    <lineage>
        <taxon>Eukaryota</taxon>
        <taxon>Viridiplantae</taxon>
        <taxon>Streptophyta</taxon>
        <taxon>Embryophyta</taxon>
        <taxon>Tracheophyta</taxon>
        <taxon>Spermatophyta</taxon>
        <taxon>Magnoliopsida</taxon>
        <taxon>Liliopsida</taxon>
        <taxon>Poales</taxon>
        <taxon>Poaceae</taxon>
        <taxon>BOP clade</taxon>
        <taxon>Pooideae</taxon>
        <taxon>Triticodae</taxon>
        <taxon>Triticeae</taxon>
        <taxon>Triticinae</taxon>
        <taxon>Aegilops</taxon>
    </lineage>
</organism>
<dbReference type="Gene3D" id="1.10.150.280">
    <property type="entry name" value="AF1531-like domain"/>
    <property type="match status" value="1"/>
</dbReference>
<dbReference type="InterPro" id="IPR010994">
    <property type="entry name" value="RuvA_2-like"/>
</dbReference>
<keyword evidence="5" id="KW-1185">Reference proteome</keyword>
<comment type="similarity">
    <text evidence="3">Belongs to the TRAFAC class myosin-kinesin ATPase superfamily. Kinesin family. KIN-10 subfamily.</text>
</comment>
<reference evidence="4" key="3">
    <citation type="journal article" date="2017" name="Nature">
        <title>Genome sequence of the progenitor of the wheat D genome Aegilops tauschii.</title>
        <authorList>
            <person name="Luo M.C."/>
            <person name="Gu Y.Q."/>
            <person name="Puiu D."/>
            <person name="Wang H."/>
            <person name="Twardziok S.O."/>
            <person name="Deal K.R."/>
            <person name="Huo N."/>
            <person name="Zhu T."/>
            <person name="Wang L."/>
            <person name="Wang Y."/>
            <person name="McGuire P.E."/>
            <person name="Liu S."/>
            <person name="Long H."/>
            <person name="Ramasamy R.K."/>
            <person name="Rodriguez J.C."/>
            <person name="Van S.L."/>
            <person name="Yuan L."/>
            <person name="Wang Z."/>
            <person name="Xia Z."/>
            <person name="Xiao L."/>
            <person name="Anderson O.D."/>
            <person name="Ouyang S."/>
            <person name="Liang Y."/>
            <person name="Zimin A.V."/>
            <person name="Pertea G."/>
            <person name="Qi P."/>
            <person name="Bennetzen J.L."/>
            <person name="Dai X."/>
            <person name="Dawson M.W."/>
            <person name="Muller H.G."/>
            <person name="Kugler K."/>
            <person name="Rivarola-Duarte L."/>
            <person name="Spannagl M."/>
            <person name="Mayer K.F.X."/>
            <person name="Lu F.H."/>
            <person name="Bevan M.W."/>
            <person name="Leroy P."/>
            <person name="Li P."/>
            <person name="You F.M."/>
            <person name="Sun Q."/>
            <person name="Liu Z."/>
            <person name="Lyons E."/>
            <person name="Wicker T."/>
            <person name="Salzberg S.L."/>
            <person name="Devos K.M."/>
            <person name="Dvorak J."/>
        </authorList>
    </citation>
    <scope>NUCLEOTIDE SEQUENCE [LARGE SCALE GENOMIC DNA]</scope>
    <source>
        <strain evidence="4">cv. AL8/78</strain>
    </source>
</reference>
<accession>A0A452Z9M5</accession>